<dbReference type="AlphaFoldDB" id="A0A7W3JPF1"/>
<keyword evidence="3" id="KW-1185">Reference proteome</keyword>
<gene>
    <name evidence="2" type="ORF">FHX48_001668</name>
</gene>
<sequence length="212" mass="21260">MRLRTLALALLAATFALSGCASTAAQITSETTAATPSAAHSEPSSTPFAAALVVSLTDIELHADDGSTSSSTPLSDGIGTLGFLTGVFGAEPTAEQSELGYPTTTYTWGDVSIIVVDDGPATVSFGAETADGLSLETTGGVHVGSTVAEAQAAGALFPDSGLTDVMRLDITEAPGTTSLENDGAAGIDFIMLVIENDVVARIGSPSNDYGDV</sequence>
<keyword evidence="1" id="KW-0732">Signal</keyword>
<feature type="signal peptide" evidence="1">
    <location>
        <begin position="1"/>
        <end position="21"/>
    </location>
</feature>
<comment type="caution">
    <text evidence="2">The sequence shown here is derived from an EMBL/GenBank/DDBJ whole genome shotgun (WGS) entry which is preliminary data.</text>
</comment>
<name>A0A7W3JPF1_9MICO</name>
<protein>
    <submittedName>
        <fullName evidence="2">Uncharacterized protein</fullName>
    </submittedName>
</protein>
<accession>A0A7W3JPF1</accession>
<feature type="chain" id="PRO_5039432185" evidence="1">
    <location>
        <begin position="22"/>
        <end position="212"/>
    </location>
</feature>
<evidence type="ECO:0000313" key="3">
    <source>
        <dbReference type="Proteomes" id="UP000526083"/>
    </source>
</evidence>
<organism evidence="2 3">
    <name type="scientific">Microbacterium halimionae</name>
    <dbReference type="NCBI Taxonomy" id="1526413"/>
    <lineage>
        <taxon>Bacteria</taxon>
        <taxon>Bacillati</taxon>
        <taxon>Actinomycetota</taxon>
        <taxon>Actinomycetes</taxon>
        <taxon>Micrococcales</taxon>
        <taxon>Microbacteriaceae</taxon>
        <taxon>Microbacterium</taxon>
    </lineage>
</organism>
<dbReference type="Proteomes" id="UP000526083">
    <property type="component" value="Unassembled WGS sequence"/>
</dbReference>
<proteinExistence type="predicted"/>
<reference evidence="2 3" key="1">
    <citation type="submission" date="2020-07" db="EMBL/GenBank/DDBJ databases">
        <title>Sequencing the genomes of 1000 actinobacteria strains.</title>
        <authorList>
            <person name="Klenk H.-P."/>
        </authorList>
    </citation>
    <scope>NUCLEOTIDE SEQUENCE [LARGE SCALE GENOMIC DNA]</scope>
    <source>
        <strain evidence="2 3">DSM 27576</strain>
    </source>
</reference>
<dbReference type="EMBL" id="JACGWY010000002">
    <property type="protein sequence ID" value="MBA8816595.1"/>
    <property type="molecule type" value="Genomic_DNA"/>
</dbReference>
<evidence type="ECO:0000256" key="1">
    <source>
        <dbReference type="SAM" id="SignalP"/>
    </source>
</evidence>
<dbReference type="RefSeq" id="WP_167047133.1">
    <property type="nucleotide sequence ID" value="NZ_JAAOZB010000001.1"/>
</dbReference>
<dbReference type="PROSITE" id="PS51257">
    <property type="entry name" value="PROKAR_LIPOPROTEIN"/>
    <property type="match status" value="1"/>
</dbReference>
<evidence type="ECO:0000313" key="2">
    <source>
        <dbReference type="EMBL" id="MBA8816595.1"/>
    </source>
</evidence>